<dbReference type="GO" id="GO:0016422">
    <property type="term" value="F:mRNA (2'-O-methyladenosine-N6-)-methyltransferase activity"/>
    <property type="evidence" value="ECO:0007669"/>
    <property type="project" value="InterPro"/>
</dbReference>
<dbReference type="PANTHER" id="PTHR21727">
    <property type="entry name" value="PHOSPHORYLATED CTD INTERACTING FACTOR 1"/>
    <property type="match status" value="1"/>
</dbReference>
<dbReference type="EMBL" id="CP003879">
    <property type="protein sequence ID" value="AFU67530.1"/>
    <property type="molecule type" value="Genomic_DNA"/>
</dbReference>
<gene>
    <name evidence="2" type="ordered locus">P700755_000507</name>
</gene>
<dbReference type="Pfam" id="PF12237">
    <property type="entry name" value="PCIF1_WW"/>
    <property type="match status" value="1"/>
</dbReference>
<dbReference type="eggNOG" id="ENOG5030RNX">
    <property type="taxonomic scope" value="Bacteria"/>
</dbReference>
<keyword evidence="3" id="KW-1185">Reference proteome</keyword>
<evidence type="ECO:0000259" key="1">
    <source>
        <dbReference type="Pfam" id="PF12237"/>
    </source>
</evidence>
<proteinExistence type="predicted"/>
<protein>
    <submittedName>
        <fullName evidence="2">Protein with phosphorylated CTD interacting factor 1 WW domain</fullName>
    </submittedName>
</protein>
<name>K4IPW6_PSYTT</name>
<dbReference type="Proteomes" id="UP000008514">
    <property type="component" value="Chromosome"/>
</dbReference>
<dbReference type="STRING" id="313595.P700755_000507"/>
<sequence length="326" mass="36990">MDHYTTQENVQHEYQNWKLSQLILKEIANFLGSKAKFQHVKAGLENTLMNTLGDHQVHGVELFQKIDQQYISSGFSYADISLDDSECSSCLEIITTVIDEHFKDIEIPSEVSSSPDTLSIDDFELKRNQYIDKAYHFVNSETDDATATNAILRSALRYGSIYAETRHIGPPQKVYDLFYKWGVRNEGFASPFNARLLGKPKAQFYSLFENTDEIFGSGGSFFNLNSPENPGHWCLDPPFTSELMIKVDSILASWLKTYTDLSFLLIIPQSHTPSNKPDETITLKKDLHYYEGLEGVLKPLPVNVCIHRYGNIEGFSSDAILEGYSK</sequence>
<reference evidence="2" key="2">
    <citation type="submission" date="2012-09" db="EMBL/GenBank/DDBJ databases">
        <title>The complete sequence of Psychroflexus torquis an extreme psychrophile from sea-ice that is stimulated by light.</title>
        <authorList>
            <person name="Feng S."/>
            <person name="Powell S.M."/>
            <person name="Bowman J.P."/>
        </authorList>
    </citation>
    <scope>NUCLEOTIDE SEQUENCE [LARGE SCALE GENOMIC DNA]</scope>
    <source>
        <strain evidence="2">ATCC 700755</strain>
    </source>
</reference>
<feature type="domain" description="PCIF1 WW" evidence="1">
    <location>
        <begin position="156"/>
        <end position="272"/>
    </location>
</feature>
<reference evidence="2" key="1">
    <citation type="submission" date="2006-03" db="EMBL/GenBank/DDBJ databases">
        <authorList>
            <person name="Bowman J."/>
            <person name="Ferriera S."/>
            <person name="Johnson J."/>
            <person name="Kravitz S."/>
            <person name="Halpern A."/>
            <person name="Remington K."/>
            <person name="Beeson K."/>
            <person name="Tran B."/>
            <person name="Rogers Y.-H."/>
            <person name="Friedman R."/>
            <person name="Venter J.C."/>
        </authorList>
    </citation>
    <scope>NUCLEOTIDE SEQUENCE [LARGE SCALE GENOMIC DNA]</scope>
    <source>
        <strain evidence="2">ATCC 700755</strain>
    </source>
</reference>
<dbReference type="PANTHER" id="PTHR21727:SF0">
    <property type="entry name" value="MRNA (2'-O-METHYLADENOSINE-N(6)-)-METHYLTRANSFERASE"/>
    <property type="match status" value="1"/>
</dbReference>
<dbReference type="KEGG" id="ptq:P700755_000507"/>
<dbReference type="RefSeq" id="WP_015023148.1">
    <property type="nucleotide sequence ID" value="NC_018721.1"/>
</dbReference>
<organism evidence="2 3">
    <name type="scientific">Psychroflexus torquis (strain ATCC 700755 / CIP 106069 / ACAM 623)</name>
    <dbReference type="NCBI Taxonomy" id="313595"/>
    <lineage>
        <taxon>Bacteria</taxon>
        <taxon>Pseudomonadati</taxon>
        <taxon>Bacteroidota</taxon>
        <taxon>Flavobacteriia</taxon>
        <taxon>Flavobacteriales</taxon>
        <taxon>Flavobacteriaceae</taxon>
        <taxon>Psychroflexus</taxon>
    </lineage>
</organism>
<evidence type="ECO:0000313" key="3">
    <source>
        <dbReference type="Proteomes" id="UP000008514"/>
    </source>
</evidence>
<dbReference type="HOGENOM" id="CLU_852240_0_0_10"/>
<evidence type="ECO:0000313" key="2">
    <source>
        <dbReference type="EMBL" id="AFU67530.1"/>
    </source>
</evidence>
<dbReference type="AlphaFoldDB" id="K4IPW6"/>
<dbReference type="InterPro" id="IPR022035">
    <property type="entry name" value="PCIF1_WW"/>
</dbReference>
<dbReference type="GO" id="GO:0099122">
    <property type="term" value="F:RNA polymerase II C-terminal domain binding"/>
    <property type="evidence" value="ECO:0007669"/>
    <property type="project" value="InterPro"/>
</dbReference>
<dbReference type="InterPro" id="IPR039881">
    <property type="entry name" value="PCIF1-like"/>
</dbReference>
<accession>K4IPW6</accession>
<dbReference type="OrthoDB" id="1405194at2"/>